<evidence type="ECO:0000313" key="1">
    <source>
        <dbReference type="Proteomes" id="UP000887572"/>
    </source>
</evidence>
<dbReference type="AlphaFoldDB" id="A0A914IBI5"/>
<sequence>MPFSTSKILVRLKKDFQTALHLGAFVKDFDGMAFRILALDHHSSIGQDGTVLCRKRIEEYQQNIHAKMEEYQQNIHAKMDEYQQNIHAKMEEYQKQQQ</sequence>
<dbReference type="Proteomes" id="UP000887572">
    <property type="component" value="Unplaced"/>
</dbReference>
<reference evidence="2" key="1">
    <citation type="submission" date="2022-11" db="UniProtKB">
        <authorList>
            <consortium name="WormBaseParasite"/>
        </authorList>
    </citation>
    <scope>IDENTIFICATION</scope>
</reference>
<protein>
    <submittedName>
        <fullName evidence="2">Uncharacterized protein</fullName>
    </submittedName>
</protein>
<accession>A0A914IBI5</accession>
<organism evidence="1 2">
    <name type="scientific">Globodera rostochiensis</name>
    <name type="common">Golden nematode worm</name>
    <name type="synonym">Heterodera rostochiensis</name>
    <dbReference type="NCBI Taxonomy" id="31243"/>
    <lineage>
        <taxon>Eukaryota</taxon>
        <taxon>Metazoa</taxon>
        <taxon>Ecdysozoa</taxon>
        <taxon>Nematoda</taxon>
        <taxon>Chromadorea</taxon>
        <taxon>Rhabditida</taxon>
        <taxon>Tylenchina</taxon>
        <taxon>Tylenchomorpha</taxon>
        <taxon>Tylenchoidea</taxon>
        <taxon>Heteroderidae</taxon>
        <taxon>Heteroderinae</taxon>
        <taxon>Globodera</taxon>
    </lineage>
</organism>
<keyword evidence="1" id="KW-1185">Reference proteome</keyword>
<name>A0A914IBI5_GLORO</name>
<evidence type="ECO:0000313" key="2">
    <source>
        <dbReference type="WBParaSite" id="Gr19_v10_g9066.t1"/>
    </source>
</evidence>
<dbReference type="WBParaSite" id="Gr19_v10_g9066.t1">
    <property type="protein sequence ID" value="Gr19_v10_g9066.t1"/>
    <property type="gene ID" value="Gr19_v10_g9066"/>
</dbReference>
<proteinExistence type="predicted"/>
<dbReference type="SUPFAM" id="SSF47162">
    <property type="entry name" value="Apolipoprotein"/>
    <property type="match status" value="1"/>
</dbReference>